<organism evidence="1">
    <name type="scientific">freshwater metagenome</name>
    <dbReference type="NCBI Taxonomy" id="449393"/>
    <lineage>
        <taxon>unclassified sequences</taxon>
        <taxon>metagenomes</taxon>
        <taxon>ecological metagenomes</taxon>
    </lineage>
</organism>
<dbReference type="AlphaFoldDB" id="A0A6J7TTX5"/>
<accession>A0A6J7TTX5</accession>
<gene>
    <name evidence="1" type="ORF">UFOPK4293_01583</name>
</gene>
<proteinExistence type="predicted"/>
<reference evidence="1" key="1">
    <citation type="submission" date="2020-05" db="EMBL/GenBank/DDBJ databases">
        <authorList>
            <person name="Chiriac C."/>
            <person name="Salcher M."/>
            <person name="Ghai R."/>
            <person name="Kavagutti S V."/>
        </authorList>
    </citation>
    <scope>NUCLEOTIDE SEQUENCE</scope>
</reference>
<protein>
    <submittedName>
        <fullName evidence="1">Unannotated protein</fullName>
    </submittedName>
</protein>
<name>A0A6J7TTX5_9ZZZZ</name>
<evidence type="ECO:0000313" key="1">
    <source>
        <dbReference type="EMBL" id="CAB5056965.1"/>
    </source>
</evidence>
<dbReference type="EMBL" id="CAFBQH010000141">
    <property type="protein sequence ID" value="CAB5056965.1"/>
    <property type="molecule type" value="Genomic_DNA"/>
</dbReference>
<sequence length="73" mass="7920">MQSEELSEEHSGVVTAFSDVQGLGEITDVASVVWPFHCVSIADGSRTIEVGRQVVFRTGFRVARPEAVSIRSV</sequence>